<dbReference type="PANTHER" id="PTHR32258">
    <property type="entry name" value="PROTEIN NETWORKED 4A"/>
    <property type="match status" value="1"/>
</dbReference>
<sequence length="1085" mass="118651">MDADSILAQLKQSRIPQYSPTPDRIPAWHRDSTYQDGRAREVHEAHIARLAAESKLAEAQARLTSTSSCASQQVSRLEVTKQHLQAEVSDARAKLTALEAQFQQHLAECTGRQAAAAEKEASLELALRQARNEASTARSEAEASRASCGAFSREKRGLEQEVTNARACEAALSAQVKDTEKLLNEADRERREVREKYIALSRKMESLQSNEEAARYGLQEAVQDLQAVTRQKDSLAHSLAEAKRAGARAAKYAHQLHEEVEKLRQRSSAETADRIDAKHTVASLQAQARAADERAERLAQEVRRRRGNREEVRAQLEREAEAGVKLQLQQRDLEWRQKYQELEVRLRQLSSNDVVTNPSDYITKAEHARILDSRLASKDYESSAELARRAADADRTLSTRLKAQATELQEAHTAQIGKLQRQHGAELAEHAQQARACSEQVQQAKRAALLAEEHAQKARDIHHHLQERIMALEEAKSGAEDARDEALRQVQHLQHELTHAQSTAAKHEREMLQSESAELREALADARKEISHVHSAAAAELDAVRRKDEDALQRLEEKKASLEQRLKEAQEKASAAQQELQEAALAGRTAAQEARQAQQAASREADAVSRQLKAAESSAEDLRRRCEHFDKDLAEARQEASCAKETLGKEALAARQAAQQSAQDAEQALAQHKHHAARVASQLSREVSQLRGQQVKLRAVCESEVQRAASDATSGVEGLQLRWRQVLEALRAEARTAEQAHMDALAAAKTGEAQLWQQRLQHAEAASQQQVAEMQGELRSAQAEIDGLEGQLRQHRQRAEQLLSALAATADISAPVQDALSASEERPAAFAAAVQQLCGQVRAWAEDLAARRVLAPLEQAMPEATLASGLPARRSSVRASFIAAGSGGRAGDADVDGRVSRLVSACRAAAARTQELEAALQTSEDAGVAARRDGARAAADAHAEAVQPLRGEVARMRQALGDLQGAYSQDMDRVRHAAEDQVSAARQEAQRAIRDLQTAASRLQTHLGSEVQRADGLSQEVARLRQSALSFPRDHKDAATRSSLGAESARLGPAHGAPSRALRPASAQLQPGSPLTPTLAAAGFV</sequence>
<name>A0AAV1I8A9_9CHLO</name>
<keyword evidence="1" id="KW-0175">Coiled coil</keyword>
<accession>A0AAV1I8A9</accession>
<evidence type="ECO:0000256" key="1">
    <source>
        <dbReference type="SAM" id="Coils"/>
    </source>
</evidence>
<feature type="compositionally biased region" description="Polar residues" evidence="2">
    <location>
        <begin position="1067"/>
        <end position="1076"/>
    </location>
</feature>
<gene>
    <name evidence="3" type="ORF">CVIRNUC_005478</name>
</gene>
<feature type="coiled-coil region" evidence="1">
    <location>
        <begin position="975"/>
        <end position="1006"/>
    </location>
</feature>
<evidence type="ECO:0000313" key="3">
    <source>
        <dbReference type="EMBL" id="CAK0781817.1"/>
    </source>
</evidence>
<dbReference type="AlphaFoldDB" id="A0AAV1I8A9"/>
<proteinExistence type="predicted"/>
<feature type="compositionally biased region" description="Low complexity" evidence="2">
    <location>
        <begin position="654"/>
        <end position="670"/>
    </location>
</feature>
<keyword evidence="4" id="KW-1185">Reference proteome</keyword>
<dbReference type="EMBL" id="CAUYUE010000006">
    <property type="protein sequence ID" value="CAK0781817.1"/>
    <property type="molecule type" value="Genomic_DNA"/>
</dbReference>
<feature type="coiled-coil region" evidence="1">
    <location>
        <begin position="74"/>
        <end position="245"/>
    </location>
</feature>
<evidence type="ECO:0000256" key="2">
    <source>
        <dbReference type="SAM" id="MobiDB-lite"/>
    </source>
</evidence>
<protein>
    <submittedName>
        <fullName evidence="3">Uncharacterized protein</fullName>
    </submittedName>
</protein>
<dbReference type="PANTHER" id="PTHR32258:SF28">
    <property type="entry name" value="PROTEIN NETWORKED 3A-RELATED"/>
    <property type="match status" value="1"/>
</dbReference>
<feature type="region of interest" description="Disordered" evidence="2">
    <location>
        <begin position="566"/>
        <end position="622"/>
    </location>
</feature>
<reference evidence="3 4" key="1">
    <citation type="submission" date="2023-10" db="EMBL/GenBank/DDBJ databases">
        <authorList>
            <person name="Maclean D."/>
            <person name="Macfadyen A."/>
        </authorList>
    </citation>
    <scope>NUCLEOTIDE SEQUENCE [LARGE SCALE GENOMIC DNA]</scope>
</reference>
<dbReference type="InterPro" id="IPR051861">
    <property type="entry name" value="NET_actin-binding_domain"/>
</dbReference>
<feature type="region of interest" description="Disordered" evidence="2">
    <location>
        <begin position="1031"/>
        <end position="1085"/>
    </location>
</feature>
<comment type="caution">
    <text evidence="3">The sequence shown here is derived from an EMBL/GenBank/DDBJ whole genome shotgun (WGS) entry which is preliminary data.</text>
</comment>
<evidence type="ECO:0000313" key="4">
    <source>
        <dbReference type="Proteomes" id="UP001314263"/>
    </source>
</evidence>
<feature type="coiled-coil region" evidence="1">
    <location>
        <begin position="281"/>
        <end position="319"/>
    </location>
</feature>
<organism evidence="3 4">
    <name type="scientific">Coccomyxa viridis</name>
    <dbReference type="NCBI Taxonomy" id="1274662"/>
    <lineage>
        <taxon>Eukaryota</taxon>
        <taxon>Viridiplantae</taxon>
        <taxon>Chlorophyta</taxon>
        <taxon>core chlorophytes</taxon>
        <taxon>Trebouxiophyceae</taxon>
        <taxon>Trebouxiophyceae incertae sedis</taxon>
        <taxon>Coccomyxaceae</taxon>
        <taxon>Coccomyxa</taxon>
    </lineage>
</organism>
<feature type="compositionally biased region" description="Low complexity" evidence="2">
    <location>
        <begin position="572"/>
        <end position="602"/>
    </location>
</feature>
<feature type="region of interest" description="Disordered" evidence="2">
    <location>
        <begin position="654"/>
        <end position="684"/>
    </location>
</feature>
<dbReference type="Proteomes" id="UP001314263">
    <property type="component" value="Unassembled WGS sequence"/>
</dbReference>
<feature type="coiled-coil region" evidence="1">
    <location>
        <begin position="727"/>
        <end position="805"/>
    </location>
</feature>